<reference evidence="4" key="1">
    <citation type="journal article" date="2023" name="Commun. Biol.">
        <title>Genome analysis of Parmales, the sister group of diatoms, reveals the evolutionary specialization of diatoms from phago-mixotrophs to photoautotrophs.</title>
        <authorList>
            <person name="Ban H."/>
            <person name="Sato S."/>
            <person name="Yoshikawa S."/>
            <person name="Yamada K."/>
            <person name="Nakamura Y."/>
            <person name="Ichinomiya M."/>
            <person name="Sato N."/>
            <person name="Blanc-Mathieu R."/>
            <person name="Endo H."/>
            <person name="Kuwata A."/>
            <person name="Ogata H."/>
        </authorList>
    </citation>
    <scope>NUCLEOTIDE SEQUENCE [LARGE SCALE GENOMIC DNA]</scope>
</reference>
<dbReference type="GO" id="GO:0008410">
    <property type="term" value="F:CoA-transferase activity"/>
    <property type="evidence" value="ECO:0007669"/>
    <property type="project" value="TreeGrafter"/>
</dbReference>
<dbReference type="EMBL" id="BLQM01000541">
    <property type="protein sequence ID" value="GMH93978.1"/>
    <property type="molecule type" value="Genomic_DNA"/>
</dbReference>
<comment type="similarity">
    <text evidence="1">Belongs to the CoA-transferase III family.</text>
</comment>
<dbReference type="InterPro" id="IPR003673">
    <property type="entry name" value="CoA-Trfase_fam_III"/>
</dbReference>
<evidence type="ECO:0000256" key="2">
    <source>
        <dbReference type="ARBA" id="ARBA00022679"/>
    </source>
</evidence>
<organism evidence="3 4">
    <name type="scientific">Triparma laevis f. inornata</name>
    <dbReference type="NCBI Taxonomy" id="1714386"/>
    <lineage>
        <taxon>Eukaryota</taxon>
        <taxon>Sar</taxon>
        <taxon>Stramenopiles</taxon>
        <taxon>Ochrophyta</taxon>
        <taxon>Bolidophyceae</taxon>
        <taxon>Parmales</taxon>
        <taxon>Triparmaceae</taxon>
        <taxon>Triparma</taxon>
    </lineage>
</organism>
<dbReference type="InterPro" id="IPR044855">
    <property type="entry name" value="CoA-Trfase_III_dom3_sf"/>
</dbReference>
<dbReference type="PANTHER" id="PTHR48207">
    <property type="entry name" value="SUCCINATE--HYDROXYMETHYLGLUTARATE COA-TRANSFERASE"/>
    <property type="match status" value="1"/>
</dbReference>
<sequence>MSLRGLKVLDISRVLAGPSATQTLASLGATVIKVEPPSGDLTRSWVPPVREDVGTYFGSCNRGKKSLSLNLQTHPDILSTLIKSTDILLHNYLPKVSSKLKLDYASCKEINKNIIHCEITGYGYEKEGGWIDKPGFDAITSCEYGLVSCTGDVEPGVKPGVALVDYMTGQNSVIGILSKLHELNTDPPNFDGSIRISLKDTCINSLLNVSSSTLNSPGEREERYGNAHESIVPYQVFKSKNLRHLVVGCGTDLQFSSFAKCIDLDVDEKWKRNTGRVNDRKKLVEIIQKRLNLKDRESWLNIFKDKGFAYGAVRTVKEALECESIRDSRLVMEHGSGRVFEGLRSAIRTNHWDKGGREVNGETFPPFLGEHSEELLRGLGIEEKEIGGMIERGEVVQWVDDGK</sequence>
<dbReference type="SUPFAM" id="SSF89796">
    <property type="entry name" value="CoA-transferase family III (CaiB/BaiF)"/>
    <property type="match status" value="1"/>
</dbReference>
<dbReference type="AlphaFoldDB" id="A0A9W7EW53"/>
<gene>
    <name evidence="3" type="ORF">TL16_g12772</name>
</gene>
<keyword evidence="2" id="KW-0808">Transferase</keyword>
<dbReference type="Gene3D" id="3.40.50.10540">
    <property type="entry name" value="Crotonobetainyl-coa:carnitine coa-transferase, domain 1"/>
    <property type="match status" value="1"/>
</dbReference>
<protein>
    <submittedName>
        <fullName evidence="3">Uncharacterized protein</fullName>
    </submittedName>
</protein>
<evidence type="ECO:0000313" key="3">
    <source>
        <dbReference type="EMBL" id="GMH93978.1"/>
    </source>
</evidence>
<dbReference type="Pfam" id="PF02515">
    <property type="entry name" value="CoA_transf_3"/>
    <property type="match status" value="1"/>
</dbReference>
<evidence type="ECO:0000313" key="4">
    <source>
        <dbReference type="Proteomes" id="UP001162640"/>
    </source>
</evidence>
<evidence type="ECO:0000256" key="1">
    <source>
        <dbReference type="ARBA" id="ARBA00008383"/>
    </source>
</evidence>
<proteinExistence type="inferred from homology"/>
<dbReference type="InterPro" id="IPR050483">
    <property type="entry name" value="CoA-transferase_III_domain"/>
</dbReference>
<dbReference type="PANTHER" id="PTHR48207:SF3">
    <property type="entry name" value="SUCCINATE--HYDROXYMETHYLGLUTARATE COA-TRANSFERASE"/>
    <property type="match status" value="1"/>
</dbReference>
<dbReference type="InterPro" id="IPR023606">
    <property type="entry name" value="CoA-Trfase_III_dom_1_sf"/>
</dbReference>
<dbReference type="Proteomes" id="UP001162640">
    <property type="component" value="Unassembled WGS sequence"/>
</dbReference>
<comment type="caution">
    <text evidence="3">The sequence shown here is derived from an EMBL/GenBank/DDBJ whole genome shotgun (WGS) entry which is preliminary data.</text>
</comment>
<dbReference type="Gene3D" id="3.30.1540.10">
    <property type="entry name" value="formyl-coa transferase, domain 3"/>
    <property type="match status" value="1"/>
</dbReference>
<accession>A0A9W7EW53</accession>
<name>A0A9W7EW53_9STRA</name>